<keyword evidence="7 12" id="KW-0479">Metal-binding</keyword>
<evidence type="ECO:0000256" key="9">
    <source>
        <dbReference type="ARBA" id="ARBA00022989"/>
    </source>
</evidence>
<evidence type="ECO:0000256" key="13">
    <source>
        <dbReference type="PIRSR" id="PIRSR000013-1"/>
    </source>
</evidence>
<feature type="binding site" description="covalent" evidence="13">
    <location>
        <position position="57"/>
    </location>
    <ligand>
        <name>heme</name>
        <dbReference type="ChEBI" id="CHEBI:30413"/>
        <label>1</label>
    </ligand>
</feature>
<dbReference type="PIRSF" id="PIRSF000013">
    <property type="entry name" value="4_hem_cytochrm_NapC"/>
    <property type="match status" value="1"/>
</dbReference>
<feature type="binding site" description="covalent" evidence="13">
    <location>
        <position position="142"/>
    </location>
    <ligand>
        <name>heme</name>
        <dbReference type="ChEBI" id="CHEBI:30413"/>
        <label>3</label>
    </ligand>
</feature>
<dbReference type="eggNOG" id="COG3005">
    <property type="taxonomic scope" value="Bacteria"/>
</dbReference>
<evidence type="ECO:0000256" key="4">
    <source>
        <dbReference type="ARBA" id="ARBA00022475"/>
    </source>
</evidence>
<dbReference type="FunFam" id="1.10.3820.10:FF:000001">
    <property type="entry name" value="Cytochrome c-type protein"/>
    <property type="match status" value="1"/>
</dbReference>
<feature type="domain" description="NapC/NirT cytochrome c N-terminal" evidence="15">
    <location>
        <begin position="17"/>
        <end position="188"/>
    </location>
</feature>
<comment type="PTM">
    <text evidence="12">Binds 4 heme groups per subunit.</text>
</comment>
<evidence type="ECO:0000256" key="12">
    <source>
        <dbReference type="PIRNR" id="PIRNR000013"/>
    </source>
</evidence>
<dbReference type="RefSeq" id="WP_034873250.1">
    <property type="nucleotide sequence ID" value="NZ_JOKG01000001.1"/>
</dbReference>
<feature type="binding site" evidence="13">
    <location>
        <position position="82"/>
    </location>
    <ligand>
        <name>a menaquinol</name>
        <dbReference type="ChEBI" id="CHEBI:18151"/>
    </ligand>
</feature>
<sequence>MAKESLIKRCWTLLRSPSSKISMGVLLAFGFVAALVFQGTFTAVLDYTNSMEFCVSCHTDDAYPEFQATAHYSNASGVQADCASCHMPADFGPGMLRKVQASKEVWAHLTGKVDTPEKFNAHRRTMAEREWDRMMANDSRECRACHTESAMDLSLQSLVAQDAHTRAQETGETCIECHKGIAHELPNMSGVPGWD</sequence>
<evidence type="ECO:0000313" key="17">
    <source>
        <dbReference type="Proteomes" id="UP000028006"/>
    </source>
</evidence>
<evidence type="ECO:0000256" key="5">
    <source>
        <dbReference type="ARBA" id="ARBA00022617"/>
    </source>
</evidence>
<dbReference type="Pfam" id="PF03264">
    <property type="entry name" value="Cytochrom_NNT"/>
    <property type="match status" value="1"/>
</dbReference>
<dbReference type="GO" id="GO:0009061">
    <property type="term" value="P:anaerobic respiration"/>
    <property type="evidence" value="ECO:0007669"/>
    <property type="project" value="TreeGrafter"/>
</dbReference>
<dbReference type="GO" id="GO:0019333">
    <property type="term" value="P:denitrification pathway"/>
    <property type="evidence" value="ECO:0007669"/>
    <property type="project" value="InterPro"/>
</dbReference>
<evidence type="ECO:0000256" key="10">
    <source>
        <dbReference type="ARBA" id="ARBA00023004"/>
    </source>
</evidence>
<dbReference type="InterPro" id="IPR038266">
    <property type="entry name" value="NapC/NirT_cytc_sf"/>
</dbReference>
<keyword evidence="5 12" id="KW-0349">Heme</keyword>
<comment type="similarity">
    <text evidence="2">Belongs to the NapC/NirT/NrfH family.</text>
</comment>
<evidence type="ECO:0000256" key="14">
    <source>
        <dbReference type="PIRSR" id="PIRSR000013-2"/>
    </source>
</evidence>
<dbReference type="Gene3D" id="1.10.3820.10">
    <property type="entry name" value="Di-heme elbow motif domain"/>
    <property type="match status" value="1"/>
</dbReference>
<dbReference type="InterPro" id="IPR051174">
    <property type="entry name" value="Cytochrome_c-type_ET"/>
</dbReference>
<evidence type="ECO:0000313" key="16">
    <source>
        <dbReference type="EMBL" id="KEQ15988.1"/>
    </source>
</evidence>
<comment type="cofactor">
    <cofactor evidence="13">
        <name>heme</name>
        <dbReference type="ChEBI" id="CHEBI:30413"/>
    </cofactor>
    <text evidence="13">Binds 4 heme groups per subunit.</text>
</comment>
<feature type="binding site" description="covalent" evidence="13">
    <location>
        <position position="85"/>
    </location>
    <ligand>
        <name>heme</name>
        <dbReference type="ChEBI" id="CHEBI:30413"/>
        <label>2</label>
    </ligand>
</feature>
<evidence type="ECO:0000256" key="3">
    <source>
        <dbReference type="ARBA" id="ARBA00022448"/>
    </source>
</evidence>
<dbReference type="GO" id="GO:0020037">
    <property type="term" value="F:heme binding"/>
    <property type="evidence" value="ECO:0007669"/>
    <property type="project" value="InterPro"/>
</dbReference>
<keyword evidence="10 12" id="KW-0408">Iron</keyword>
<organism evidence="16 17">
    <name type="scientific">Endozoicomonas montiporae</name>
    <dbReference type="NCBI Taxonomy" id="1027273"/>
    <lineage>
        <taxon>Bacteria</taxon>
        <taxon>Pseudomonadati</taxon>
        <taxon>Pseudomonadota</taxon>
        <taxon>Gammaproteobacteria</taxon>
        <taxon>Oceanospirillales</taxon>
        <taxon>Endozoicomonadaceae</taxon>
        <taxon>Endozoicomonas</taxon>
    </lineage>
</organism>
<keyword evidence="3 12" id="KW-0813">Transport</keyword>
<keyword evidence="9" id="KW-1133">Transmembrane helix</keyword>
<name>A0A081NC15_9GAMM</name>
<protein>
    <recommendedName>
        <fullName evidence="12">Cytochrome c-type protein</fullName>
    </recommendedName>
</protein>
<feature type="binding site" description="axial binding residue" evidence="14">
    <location>
        <position position="183"/>
    </location>
    <ligand>
        <name>heme</name>
        <dbReference type="ChEBI" id="CHEBI:30413"/>
        <label>2</label>
    </ligand>
    <ligandPart>
        <name>Fe</name>
        <dbReference type="ChEBI" id="CHEBI:18248"/>
    </ligandPart>
</feature>
<evidence type="ECO:0000259" key="15">
    <source>
        <dbReference type="Pfam" id="PF03264"/>
    </source>
</evidence>
<feature type="binding site" description="covalent" evidence="13">
    <location>
        <position position="145"/>
    </location>
    <ligand>
        <name>heme</name>
        <dbReference type="ChEBI" id="CHEBI:30413"/>
        <label>3</label>
    </ligand>
</feature>
<keyword evidence="4" id="KW-1003">Cell membrane</keyword>
<evidence type="ECO:0000256" key="11">
    <source>
        <dbReference type="ARBA" id="ARBA00023136"/>
    </source>
</evidence>
<dbReference type="PANTHER" id="PTHR30333:SF1">
    <property type="entry name" value="CYTOCHROME C-TYPE PROTEIN NAPC"/>
    <property type="match status" value="1"/>
</dbReference>
<proteinExistence type="inferred from homology"/>
<evidence type="ECO:0000256" key="8">
    <source>
        <dbReference type="ARBA" id="ARBA00022982"/>
    </source>
</evidence>
<dbReference type="GO" id="GO:0046872">
    <property type="term" value="F:metal ion binding"/>
    <property type="evidence" value="ECO:0007669"/>
    <property type="project" value="UniProtKB-KW"/>
</dbReference>
<keyword evidence="8 12" id="KW-0249">Electron transport</keyword>
<evidence type="ECO:0000256" key="1">
    <source>
        <dbReference type="ARBA" id="ARBA00004162"/>
    </source>
</evidence>
<comment type="subcellular location">
    <subcellularLocation>
        <location evidence="1">Cell membrane</location>
        <topology evidence="1">Single-pass membrane protein</topology>
    </subcellularLocation>
</comment>
<keyword evidence="11" id="KW-0472">Membrane</keyword>
<dbReference type="GO" id="GO:0005886">
    <property type="term" value="C:plasma membrane"/>
    <property type="evidence" value="ECO:0007669"/>
    <property type="project" value="UniProtKB-SubCell"/>
</dbReference>
<reference evidence="16 17" key="1">
    <citation type="submission" date="2014-06" db="EMBL/GenBank/DDBJ databases">
        <title>Whole Genome Sequences of Three Symbiotic Endozoicomonas Bacteria.</title>
        <authorList>
            <person name="Neave M.J."/>
            <person name="Apprill A."/>
            <person name="Voolstra C.R."/>
        </authorList>
    </citation>
    <scope>NUCLEOTIDE SEQUENCE [LARGE SCALE GENOMIC DNA]</scope>
    <source>
        <strain evidence="16 17">LMG 24815</strain>
    </source>
</reference>
<feature type="binding site" description="covalent" evidence="13">
    <location>
        <position position="174"/>
    </location>
    <ligand>
        <name>heme</name>
        <dbReference type="ChEBI" id="CHEBI:30413"/>
        <label>4</label>
    </ligand>
</feature>
<dbReference type="Proteomes" id="UP000028006">
    <property type="component" value="Unassembled WGS sequence"/>
</dbReference>
<evidence type="ECO:0000256" key="2">
    <source>
        <dbReference type="ARBA" id="ARBA00007395"/>
    </source>
</evidence>
<feature type="binding site" description="axial binding residue" evidence="14">
    <location>
        <position position="104"/>
    </location>
    <ligand>
        <name>heme</name>
        <dbReference type="ChEBI" id="CHEBI:30413"/>
        <label>1</label>
    </ligand>
    <ligandPart>
        <name>Fe</name>
        <dbReference type="ChEBI" id="CHEBI:18248"/>
    </ligandPart>
</feature>
<gene>
    <name evidence="16" type="ORF">GZ77_05785</name>
</gene>
<dbReference type="InterPro" id="IPR036280">
    <property type="entry name" value="Multihaem_cyt_sf"/>
</dbReference>
<feature type="binding site" description="axial binding residue" evidence="14">
    <location>
        <position position="146"/>
    </location>
    <ligand>
        <name>heme</name>
        <dbReference type="ChEBI" id="CHEBI:30413"/>
        <label>3</label>
    </ligand>
    <ligandPart>
        <name>Fe</name>
        <dbReference type="ChEBI" id="CHEBI:18248"/>
    </ligandPart>
</feature>
<feature type="binding site" description="axial binding residue" evidence="14">
    <location>
        <position position="86"/>
    </location>
    <ligand>
        <name>heme</name>
        <dbReference type="ChEBI" id="CHEBI:30413"/>
        <label>2</label>
    </ligand>
    <ligandPart>
        <name>Fe</name>
        <dbReference type="ChEBI" id="CHEBI:18248"/>
    </ligandPart>
</feature>
<comment type="caution">
    <text evidence="16">The sequence shown here is derived from an EMBL/GenBank/DDBJ whole genome shotgun (WGS) entry which is preliminary data.</text>
</comment>
<feature type="binding site" description="covalent" evidence="13">
    <location>
        <position position="177"/>
    </location>
    <ligand>
        <name>heme</name>
        <dbReference type="ChEBI" id="CHEBI:30413"/>
        <label>4</label>
    </ligand>
</feature>
<keyword evidence="17" id="KW-1185">Reference proteome</keyword>
<dbReference type="GO" id="GO:0009055">
    <property type="term" value="F:electron transfer activity"/>
    <property type="evidence" value="ECO:0007669"/>
    <property type="project" value="TreeGrafter"/>
</dbReference>
<dbReference type="SUPFAM" id="SSF48695">
    <property type="entry name" value="Multiheme cytochromes"/>
    <property type="match status" value="1"/>
</dbReference>
<dbReference type="InterPro" id="IPR024717">
    <property type="entry name" value="NapC/NirT/NrfH"/>
</dbReference>
<evidence type="ECO:0000256" key="6">
    <source>
        <dbReference type="ARBA" id="ARBA00022692"/>
    </source>
</evidence>
<dbReference type="EMBL" id="JOKG01000001">
    <property type="protein sequence ID" value="KEQ15988.1"/>
    <property type="molecule type" value="Genomic_DNA"/>
</dbReference>
<keyword evidence="6" id="KW-0812">Transmembrane</keyword>
<dbReference type="AlphaFoldDB" id="A0A081NC15"/>
<evidence type="ECO:0000256" key="7">
    <source>
        <dbReference type="ARBA" id="ARBA00022723"/>
    </source>
</evidence>
<feature type="binding site" description="axial binding residue" evidence="14">
    <location>
        <position position="178"/>
    </location>
    <ligand>
        <name>heme</name>
        <dbReference type="ChEBI" id="CHEBI:30413"/>
        <label>4</label>
    </ligand>
    <ligandPart>
        <name>Fe</name>
        <dbReference type="ChEBI" id="CHEBI:18248"/>
    </ligandPart>
</feature>
<feature type="binding site" description="covalent" evidence="13">
    <location>
        <position position="54"/>
    </location>
    <ligand>
        <name>heme</name>
        <dbReference type="ChEBI" id="CHEBI:30413"/>
        <label>1</label>
    </ligand>
</feature>
<dbReference type="PANTHER" id="PTHR30333">
    <property type="entry name" value="CYTOCHROME C-TYPE PROTEIN"/>
    <property type="match status" value="1"/>
</dbReference>
<accession>A0A081NC15</accession>
<dbReference type="InterPro" id="IPR005126">
    <property type="entry name" value="NapC/NirT_cyt_c_N"/>
</dbReference>